<gene>
    <name evidence="2" type="ORF">ORAREDHAP_LOCUS22059</name>
</gene>
<sequence length="195" mass="21420">MDKTPHLSISDKDLSATSADVRHDHHQSQLDGVVDSSLILDELRNIQPYTSTVLPTQPATTSLPPSFSLLVAPPPHYAFTSHTPQPSPSFRSLFPLATTAYNDLGLSHPPFPLLTSASLALNRSVCQLAFRARPTHHFTQHTPPLYTTHSPSSLPHLPSPTHYPYLPPTPSFHSTHTFLPAFDPLLYHSPSSVKT</sequence>
<proteinExistence type="predicted"/>
<evidence type="ECO:0000313" key="3">
    <source>
        <dbReference type="Proteomes" id="UP000507245"/>
    </source>
</evidence>
<dbReference type="Proteomes" id="UP000507245">
    <property type="component" value="Unassembled WGS sequence"/>
</dbReference>
<protein>
    <submittedName>
        <fullName evidence="2">Uncharacterized protein</fullName>
    </submittedName>
</protein>
<keyword evidence="3" id="KW-1185">Reference proteome</keyword>
<dbReference type="AlphaFoldDB" id="A0A6J5WWS3"/>
<evidence type="ECO:0000313" key="2">
    <source>
        <dbReference type="EMBL" id="CAB4304477.1"/>
    </source>
</evidence>
<name>A0A6J5WWS3_PRUAR</name>
<accession>A0A6J5WWS3</accession>
<organism evidence="2 3">
    <name type="scientific">Prunus armeniaca</name>
    <name type="common">Apricot</name>
    <name type="synonym">Armeniaca vulgaris</name>
    <dbReference type="NCBI Taxonomy" id="36596"/>
    <lineage>
        <taxon>Eukaryota</taxon>
        <taxon>Viridiplantae</taxon>
        <taxon>Streptophyta</taxon>
        <taxon>Embryophyta</taxon>
        <taxon>Tracheophyta</taxon>
        <taxon>Spermatophyta</taxon>
        <taxon>Magnoliopsida</taxon>
        <taxon>eudicotyledons</taxon>
        <taxon>Gunneridae</taxon>
        <taxon>Pentapetalae</taxon>
        <taxon>rosids</taxon>
        <taxon>fabids</taxon>
        <taxon>Rosales</taxon>
        <taxon>Rosaceae</taxon>
        <taxon>Amygdaloideae</taxon>
        <taxon>Amygdaleae</taxon>
        <taxon>Prunus</taxon>
    </lineage>
</organism>
<reference evidence="3" key="1">
    <citation type="journal article" date="2020" name="Genome Biol.">
        <title>Gamete binning: chromosome-level and haplotype-resolved genome assembly enabled by high-throughput single-cell sequencing of gamete genomes.</title>
        <authorList>
            <person name="Campoy J.A."/>
            <person name="Sun H."/>
            <person name="Goel M."/>
            <person name="Jiao W.-B."/>
            <person name="Folz-Donahue K."/>
            <person name="Wang N."/>
            <person name="Rubio M."/>
            <person name="Liu C."/>
            <person name="Kukat C."/>
            <person name="Ruiz D."/>
            <person name="Huettel B."/>
            <person name="Schneeberger K."/>
        </authorList>
    </citation>
    <scope>NUCLEOTIDE SEQUENCE [LARGE SCALE GENOMIC DNA]</scope>
    <source>
        <strain evidence="3">cv. Rojo Pasion</strain>
    </source>
</reference>
<feature type="region of interest" description="Disordered" evidence="1">
    <location>
        <begin position="1"/>
        <end position="27"/>
    </location>
</feature>
<evidence type="ECO:0000256" key="1">
    <source>
        <dbReference type="SAM" id="MobiDB-lite"/>
    </source>
</evidence>
<dbReference type="EMBL" id="CAEKKB010000003">
    <property type="protein sequence ID" value="CAB4304477.1"/>
    <property type="molecule type" value="Genomic_DNA"/>
</dbReference>